<dbReference type="InterPro" id="IPR027417">
    <property type="entry name" value="P-loop_NTPase"/>
</dbReference>
<feature type="transmembrane region" description="Helical" evidence="7">
    <location>
        <begin position="33"/>
        <end position="55"/>
    </location>
</feature>
<dbReference type="InterPro" id="IPR003688">
    <property type="entry name" value="TraG/VirD4"/>
</dbReference>
<keyword evidence="3" id="KW-1003">Cell membrane</keyword>
<dbReference type="Proteomes" id="UP000184387">
    <property type="component" value="Unassembled WGS sequence"/>
</dbReference>
<proteinExistence type="inferred from homology"/>
<protein>
    <submittedName>
        <fullName evidence="8">Type IV secretion system protein VirD4</fullName>
    </submittedName>
</protein>
<keyword evidence="5 7" id="KW-1133">Transmembrane helix</keyword>
<dbReference type="PANTHER" id="PTHR37937">
    <property type="entry name" value="CONJUGATIVE TRANSFER: DNA TRANSPORT"/>
    <property type="match status" value="1"/>
</dbReference>
<keyword evidence="6 7" id="KW-0472">Membrane</keyword>
<comment type="subcellular location">
    <subcellularLocation>
        <location evidence="1">Cell membrane</location>
        <topology evidence="1">Multi-pass membrane protein</topology>
    </subcellularLocation>
</comment>
<dbReference type="RefSeq" id="WP_073139652.1">
    <property type="nucleotide sequence ID" value="NZ_FQZF01000043.1"/>
</dbReference>
<keyword evidence="4 7" id="KW-0812">Transmembrane</keyword>
<name>A0A1M6RH28_9PROT</name>
<dbReference type="STRING" id="198092.SAMN02745194_04681"/>
<dbReference type="Gene3D" id="3.40.50.300">
    <property type="entry name" value="P-loop containing nucleotide triphosphate hydrolases"/>
    <property type="match status" value="1"/>
</dbReference>
<dbReference type="PANTHER" id="PTHR37937:SF1">
    <property type="entry name" value="CONJUGATIVE TRANSFER: DNA TRANSPORT"/>
    <property type="match status" value="1"/>
</dbReference>
<dbReference type="InterPro" id="IPR051539">
    <property type="entry name" value="T4SS-coupling_protein"/>
</dbReference>
<dbReference type="AlphaFoldDB" id="A0A1M6RH28"/>
<reference evidence="8 9" key="1">
    <citation type="submission" date="2016-11" db="EMBL/GenBank/DDBJ databases">
        <authorList>
            <person name="Jaros S."/>
            <person name="Januszkiewicz K."/>
            <person name="Wedrychowicz H."/>
        </authorList>
    </citation>
    <scope>NUCLEOTIDE SEQUENCE [LARGE SCALE GENOMIC DNA]</scope>
    <source>
        <strain evidence="8 9">DSM 14916</strain>
    </source>
</reference>
<keyword evidence="9" id="KW-1185">Reference proteome</keyword>
<organism evidence="8 9">
    <name type="scientific">Muricoccus roseus</name>
    <dbReference type="NCBI Taxonomy" id="198092"/>
    <lineage>
        <taxon>Bacteria</taxon>
        <taxon>Pseudomonadati</taxon>
        <taxon>Pseudomonadota</taxon>
        <taxon>Alphaproteobacteria</taxon>
        <taxon>Acetobacterales</taxon>
        <taxon>Roseomonadaceae</taxon>
        <taxon>Muricoccus</taxon>
    </lineage>
</organism>
<feature type="transmembrane region" description="Helical" evidence="7">
    <location>
        <begin position="62"/>
        <end position="81"/>
    </location>
</feature>
<gene>
    <name evidence="8" type="ORF">SAMN02745194_04681</name>
</gene>
<sequence length="570" mass="60124">MTAFLSAASRALTFAVFLPAALALALLRAAKYAGAGFLLGLLAAGLWHVFSSVIIDHGVFRWGAGIGTALGALFGLTASLLESFRPPPALTAYGSARWATSQERAALALARGTQPDGLLVGREPSGKRRLLAYDGHAHLLTIAPTRSGKGVGTVLPNLLLARRSVLCIDPKGENARISARARRRFGPVHVLDPFGVSGQPSARYDPLAVLDPASLDLAEDAATLADALVHDAPGQAGDAHWNEEAKALIAGLLLHTLTTQPPERRRLAALRDALTLPPARFQALLADMAASTAAGGLVARAANRQLGKSDREAAGVLSSAQRHTHFLDGPRITAAMDGADFRLEDLRRGVASVFLVLPPDRLDTYARWLRLLVAQAIQHLARAAQALAPQANPLPSGAAGTAPGPGSRSPVLFLLDEFAALGRLDPVERAMGLMAGLGIQLWPILQDLHQLRATYGQRAGTFLSNAGLVQLASPADLETASWLSHTLGSGTVAYETASSSTSSSAFLSGGQVSETEGTSTHLAARPLLTPDEAMRLRPDLQVLLRPGHRPILATKLRHYEDKEFSGLFDT</sequence>
<evidence type="ECO:0000313" key="8">
    <source>
        <dbReference type="EMBL" id="SHK31706.1"/>
    </source>
</evidence>
<dbReference type="GO" id="GO:0005886">
    <property type="term" value="C:plasma membrane"/>
    <property type="evidence" value="ECO:0007669"/>
    <property type="project" value="UniProtKB-SubCell"/>
</dbReference>
<dbReference type="Pfam" id="PF02534">
    <property type="entry name" value="T4SS-DNA_transf"/>
    <property type="match status" value="1"/>
</dbReference>
<accession>A0A1M6RH28</accession>
<evidence type="ECO:0000313" key="9">
    <source>
        <dbReference type="Proteomes" id="UP000184387"/>
    </source>
</evidence>
<dbReference type="EMBL" id="FQZF01000043">
    <property type="protein sequence ID" value="SHK31706.1"/>
    <property type="molecule type" value="Genomic_DNA"/>
</dbReference>
<evidence type="ECO:0000256" key="7">
    <source>
        <dbReference type="SAM" id="Phobius"/>
    </source>
</evidence>
<evidence type="ECO:0000256" key="3">
    <source>
        <dbReference type="ARBA" id="ARBA00022475"/>
    </source>
</evidence>
<dbReference type="CDD" id="cd01127">
    <property type="entry name" value="TrwB_TraG_TraD_VirD4"/>
    <property type="match status" value="2"/>
</dbReference>
<evidence type="ECO:0000256" key="4">
    <source>
        <dbReference type="ARBA" id="ARBA00022692"/>
    </source>
</evidence>
<evidence type="ECO:0000256" key="2">
    <source>
        <dbReference type="ARBA" id="ARBA00008806"/>
    </source>
</evidence>
<evidence type="ECO:0000256" key="6">
    <source>
        <dbReference type="ARBA" id="ARBA00023136"/>
    </source>
</evidence>
<dbReference type="SUPFAM" id="SSF52540">
    <property type="entry name" value="P-loop containing nucleoside triphosphate hydrolases"/>
    <property type="match status" value="1"/>
</dbReference>
<evidence type="ECO:0000256" key="5">
    <source>
        <dbReference type="ARBA" id="ARBA00022989"/>
    </source>
</evidence>
<comment type="similarity">
    <text evidence="2">Belongs to the VirD4/TraG family.</text>
</comment>
<dbReference type="OrthoDB" id="9759295at2"/>
<evidence type="ECO:0000256" key="1">
    <source>
        <dbReference type="ARBA" id="ARBA00004651"/>
    </source>
</evidence>